<dbReference type="AlphaFoldDB" id="A0A6G0RHL7"/>
<evidence type="ECO:0000313" key="2">
    <source>
        <dbReference type="Proteomes" id="UP000486351"/>
    </source>
</evidence>
<dbReference type="Proteomes" id="UP000486351">
    <property type="component" value="Unassembled WGS sequence"/>
</dbReference>
<gene>
    <name evidence="1" type="ORF">PF008_g14715</name>
</gene>
<proteinExistence type="predicted"/>
<dbReference type="EMBL" id="QXFY01000924">
    <property type="protein sequence ID" value="KAE9332914.1"/>
    <property type="molecule type" value="Genomic_DNA"/>
</dbReference>
<evidence type="ECO:0000313" key="1">
    <source>
        <dbReference type="EMBL" id="KAE9332914.1"/>
    </source>
</evidence>
<accession>A0A6G0RHL7</accession>
<comment type="caution">
    <text evidence="1">The sequence shown here is derived from an EMBL/GenBank/DDBJ whole genome shotgun (WGS) entry which is preliminary data.</text>
</comment>
<organism evidence="1 2">
    <name type="scientific">Phytophthora fragariae</name>
    <dbReference type="NCBI Taxonomy" id="53985"/>
    <lineage>
        <taxon>Eukaryota</taxon>
        <taxon>Sar</taxon>
        <taxon>Stramenopiles</taxon>
        <taxon>Oomycota</taxon>
        <taxon>Peronosporomycetes</taxon>
        <taxon>Peronosporales</taxon>
        <taxon>Peronosporaceae</taxon>
        <taxon>Phytophthora</taxon>
    </lineage>
</organism>
<name>A0A6G0RHL7_9STRA</name>
<reference evidence="1 2" key="1">
    <citation type="submission" date="2018-09" db="EMBL/GenBank/DDBJ databases">
        <title>Genomic investigation of the strawberry pathogen Phytophthora fragariae indicates pathogenicity is determined by transcriptional variation in three key races.</title>
        <authorList>
            <person name="Adams T.M."/>
            <person name="Armitage A.D."/>
            <person name="Sobczyk M.K."/>
            <person name="Bates H.J."/>
            <person name="Dunwell J.M."/>
            <person name="Nellist C.F."/>
            <person name="Harrison R.J."/>
        </authorList>
    </citation>
    <scope>NUCLEOTIDE SEQUENCE [LARGE SCALE GENOMIC DNA]</scope>
    <source>
        <strain evidence="1 2">NOV-77</strain>
    </source>
</reference>
<protein>
    <submittedName>
        <fullName evidence="1">Uncharacterized protein</fullName>
    </submittedName>
</protein>
<sequence>MSWTWTLSFWRRLASSPTRSTGHCWVSTLLTSSSDLRRAAAGHRVWMCRPPRRRRLRWFPGPVLRHRPRPRLFRRSANVTRLLGHRPRVRRHRNCPRPSVSIVLPLIYVRGPQLRLHNVQADLRVVSKLRSPLLRLPLLSGHLVVSRPRVATLL</sequence>